<dbReference type="Proteomes" id="UP001642900">
    <property type="component" value="Unassembled WGS sequence"/>
</dbReference>
<proteinExistence type="predicted"/>
<name>A0A6G4W8H9_9HYPH</name>
<dbReference type="AlphaFoldDB" id="A0A6G4W8H9"/>
<gene>
    <name evidence="1" type="ORF">G6N73_07735</name>
</gene>
<sequence length="393" mass="42591">MSGRPSLQILRLLFVVAAIGFGVDEGQACAICFSGTVITPGQKLDSADEAVLAVPLADRSGFRVIEIVKGEVPANEAIAESAVSLDVPKLATFLDGGSAVTKLSTTGHGKPLLLFRNRMSETWTGIGVIGEQYAGWLRQLAATKHDGDGLPVKLWPSKVMGWSPLTDAQWQERARIVLPYLDADELLAAEIAYGELQRTPYRIMRGLKPQLEAAKIRFWIDDPKQLSRLPVHTLLLGIAGDENDAAELEKRIDQALLAQDTANLSAMLAADLELRGPSRLSWLHATFFADRRRTLPEIDAALLALSVQGEADAAVPRGQVIEAYRSFIRARKPMAGFVAMELANWEAWDATADYVDIIRSNVVKDPAGQFAILSYLKSSPLTAGQAALLPAAE</sequence>
<organism evidence="1 2">
    <name type="scientific">Allomesorhizobium camelthorni</name>
    <dbReference type="NCBI Taxonomy" id="475069"/>
    <lineage>
        <taxon>Bacteria</taxon>
        <taxon>Pseudomonadati</taxon>
        <taxon>Pseudomonadota</taxon>
        <taxon>Alphaproteobacteria</taxon>
        <taxon>Hyphomicrobiales</taxon>
        <taxon>Phyllobacteriaceae</taxon>
        <taxon>Allomesorhizobium</taxon>
    </lineage>
</organism>
<comment type="caution">
    <text evidence="1">The sequence shown here is derived from an EMBL/GenBank/DDBJ whole genome shotgun (WGS) entry which is preliminary data.</text>
</comment>
<accession>A0A6G4W8H9</accession>
<evidence type="ECO:0000313" key="2">
    <source>
        <dbReference type="Proteomes" id="UP001642900"/>
    </source>
</evidence>
<dbReference type="EMBL" id="JAAKZF010000006">
    <property type="protein sequence ID" value="NGO51072.1"/>
    <property type="molecule type" value="Genomic_DNA"/>
</dbReference>
<reference evidence="1 2" key="1">
    <citation type="submission" date="2020-02" db="EMBL/GenBank/DDBJ databases">
        <title>Genome sequence of strain CCNWXJ40-4.</title>
        <authorList>
            <person name="Gao J."/>
            <person name="Sun J."/>
        </authorList>
    </citation>
    <scope>NUCLEOTIDE SEQUENCE [LARGE SCALE GENOMIC DNA]</scope>
    <source>
        <strain evidence="1 2">CCNWXJ 40-4</strain>
    </source>
</reference>
<keyword evidence="2" id="KW-1185">Reference proteome</keyword>
<protein>
    <submittedName>
        <fullName evidence="1">Uncharacterized protein</fullName>
    </submittedName>
</protein>
<evidence type="ECO:0000313" key="1">
    <source>
        <dbReference type="EMBL" id="NGO51072.1"/>
    </source>
</evidence>